<dbReference type="Gene3D" id="3.40.50.300">
    <property type="entry name" value="P-loop containing nucleotide triphosphate hydrolases"/>
    <property type="match status" value="1"/>
</dbReference>
<evidence type="ECO:0008006" key="3">
    <source>
        <dbReference type="Google" id="ProtNLM"/>
    </source>
</evidence>
<comment type="caution">
    <text evidence="1">The sequence shown here is derived from an EMBL/GenBank/DDBJ whole genome shotgun (WGS) entry which is preliminary data.</text>
</comment>
<dbReference type="EMBL" id="SRPY01001080">
    <property type="protein sequence ID" value="KAG5914687.1"/>
    <property type="molecule type" value="Genomic_DNA"/>
</dbReference>
<name>A0A8K0NEQ7_9HYPO</name>
<dbReference type="InterPro" id="IPR027417">
    <property type="entry name" value="P-loop_NTPase"/>
</dbReference>
<sequence>MHTTFDFRAQPLIRLDAPQDPVREPPAIMPVDFGPFVFGLQNMTIKDASDDMRKKLRLLRLNTRALDDREIVNTPIFTEAVRRHVNAHIFSQHGLLGGEVAKLRQLGSDSSGSLFAPDDAPIRPEDAPFLHYNVTAPSSTFICGSQGSGKSHTLSCLLENCLLASDANTLPNPLTGVVFHYDAFSSDESGQPCEAAHLSSNPDVSVRVLCAPTNVAQIRSTYAHLKNVHVQELRLSERNLNTRRMLDLMAVSSIQGGGMPLYFHVLTRILKEMRIQQQQTGGGFNYRAFKQALASEKFSKDQNGPLMQRLETLESFMAREHVGPGPGSHGSYGIGSTRGRNGVAGESTATQWEGKPGQLTIVDLSCPCMTAESACALFNICLSLFLEQNTKTGRVVALDEAHKYMTDSTESQALTESLLATIRLQRHLGARVIIATQEPTISPKLLDLCSVTLVHRFTSPDWLQSLKRHLAAAAQPGLTARAASSSSSSQSSEQGALAEGRDTLSALFARIVVLRQGEALLFCPSALVGVVKGADAPGADSDGLADWAESWSGGGAHEAGRVLLEDGSGNHLVRLGCGVMHIRVRERVTEDGGKSIMAG</sequence>
<evidence type="ECO:0000313" key="2">
    <source>
        <dbReference type="Proteomes" id="UP000811619"/>
    </source>
</evidence>
<dbReference type="OrthoDB" id="2316594at2759"/>
<keyword evidence="2" id="KW-1185">Reference proteome</keyword>
<proteinExistence type="predicted"/>
<evidence type="ECO:0000313" key="1">
    <source>
        <dbReference type="EMBL" id="KAG5914687.1"/>
    </source>
</evidence>
<dbReference type="SUPFAM" id="SSF52540">
    <property type="entry name" value="P-loop containing nucleoside triphosphate hydrolases"/>
    <property type="match status" value="1"/>
</dbReference>
<protein>
    <recommendedName>
        <fullName evidence="3">P-loop containing nucleoside triphosphate hydrolase protein</fullName>
    </recommendedName>
</protein>
<organism evidence="1 2">
    <name type="scientific">Claviceps africana</name>
    <dbReference type="NCBI Taxonomy" id="83212"/>
    <lineage>
        <taxon>Eukaryota</taxon>
        <taxon>Fungi</taxon>
        <taxon>Dikarya</taxon>
        <taxon>Ascomycota</taxon>
        <taxon>Pezizomycotina</taxon>
        <taxon>Sordariomycetes</taxon>
        <taxon>Hypocreomycetidae</taxon>
        <taxon>Hypocreales</taxon>
        <taxon>Clavicipitaceae</taxon>
        <taxon>Claviceps</taxon>
    </lineage>
</organism>
<reference evidence="1" key="1">
    <citation type="journal article" date="2020" name="bioRxiv">
        <title>Whole genome comparisons of ergot fungi reveals the divergence and evolution of species within the genus Claviceps are the result of varying mechanisms driving genome evolution and host range expansion.</title>
        <authorList>
            <person name="Wyka S.A."/>
            <person name="Mondo S.J."/>
            <person name="Liu M."/>
            <person name="Dettman J."/>
            <person name="Nalam V."/>
            <person name="Broders K.D."/>
        </authorList>
    </citation>
    <scope>NUCLEOTIDE SEQUENCE</scope>
    <source>
        <strain evidence="1">CCC 489</strain>
    </source>
</reference>
<dbReference type="AlphaFoldDB" id="A0A8K0NEQ7"/>
<gene>
    <name evidence="1" type="ORF">E4U42_000362</name>
</gene>
<dbReference type="Proteomes" id="UP000811619">
    <property type="component" value="Unassembled WGS sequence"/>
</dbReference>
<accession>A0A8K0NEQ7</accession>